<feature type="chain" id="PRO_5002201701" evidence="1">
    <location>
        <begin position="24"/>
        <end position="114"/>
    </location>
</feature>
<accession>A0A0C9R788</accession>
<reference evidence="2" key="1">
    <citation type="journal article" date="2015" name="Mar. Biotechnol.">
        <title>High conopeptide diversity in Conus tribblei revealed through analysis of venom duct transcriptome using two high-throughput sequencing platforms.</title>
        <authorList>
            <person name="Barghi N."/>
            <person name="Concepcion G.P."/>
            <person name="Olivera B.M."/>
            <person name="Lluisma A.O."/>
        </authorList>
    </citation>
    <scope>NUCLEOTIDE SEQUENCE</scope>
    <source>
        <tissue evidence="2">Venom duct</tissue>
    </source>
</reference>
<evidence type="ECO:0000256" key="1">
    <source>
        <dbReference type="SAM" id="SignalP"/>
    </source>
</evidence>
<organism evidence="2">
    <name type="scientific">Conus tribblei</name>
    <name type="common">Tribble's cone</name>
    <name type="synonym">Splinoconus tribblei</name>
    <dbReference type="NCBI Taxonomy" id="101761"/>
    <lineage>
        <taxon>Eukaryota</taxon>
        <taxon>Metazoa</taxon>
        <taxon>Spiralia</taxon>
        <taxon>Lophotrochozoa</taxon>
        <taxon>Mollusca</taxon>
        <taxon>Gastropoda</taxon>
        <taxon>Caenogastropoda</taxon>
        <taxon>Neogastropoda</taxon>
        <taxon>Conoidea</taxon>
        <taxon>Conidae</taxon>
        <taxon>Conus</taxon>
        <taxon>Splinoconus</taxon>
    </lineage>
</organism>
<protein>
    <submittedName>
        <fullName evidence="2">Ctr_136_N conopeptide</fullName>
    </submittedName>
</protein>
<dbReference type="EMBL" id="GCJM01000013">
    <property type="protein sequence ID" value="JAG92865.1"/>
    <property type="molecule type" value="Transcribed_RNA"/>
</dbReference>
<name>A0A0C9R788_CONTD</name>
<keyword evidence="1" id="KW-0732">Signal</keyword>
<feature type="signal peptide" evidence="1">
    <location>
        <begin position="1"/>
        <end position="23"/>
    </location>
</feature>
<dbReference type="AlphaFoldDB" id="A0A0C9R788"/>
<proteinExistence type="predicted"/>
<sequence length="114" mass="12816">MPMSMWMTISVFVVAVMATTVIGSTPSHVQERGRRSEANKCCAMRVYTCFKDNNCIEAQAQCDGPCAVPDDCLDCCTQYMHCAMNCIKYYEIPARPEDRGDPLRDCHNQCKNSC</sequence>
<evidence type="ECO:0000313" key="2">
    <source>
        <dbReference type="EMBL" id="JAG92865.1"/>
    </source>
</evidence>